<dbReference type="InterPro" id="IPR048711">
    <property type="entry name" value="WHD_Rv2258c"/>
</dbReference>
<evidence type="ECO:0000313" key="4">
    <source>
        <dbReference type="Proteomes" id="UP000439022"/>
    </source>
</evidence>
<dbReference type="SMART" id="SM00828">
    <property type="entry name" value="PKS_MT"/>
    <property type="match status" value="1"/>
</dbReference>
<evidence type="ECO:0000313" key="3">
    <source>
        <dbReference type="EMBL" id="MRX22516.1"/>
    </source>
</evidence>
<dbReference type="InterPro" id="IPR036388">
    <property type="entry name" value="WH-like_DNA-bd_sf"/>
</dbReference>
<dbReference type="Gene3D" id="1.10.10.10">
    <property type="entry name" value="Winged helix-like DNA-binding domain superfamily/Winged helix DNA-binding domain"/>
    <property type="match status" value="1"/>
</dbReference>
<keyword evidence="4" id="KW-1185">Reference proteome</keyword>
<keyword evidence="3" id="KW-0489">Methyltransferase</keyword>
<dbReference type="PANTHER" id="PTHR45128">
    <property type="entry name" value="METHYLTRANSFERASE TYPE 11"/>
    <property type="match status" value="1"/>
</dbReference>
<proteinExistence type="predicted"/>
<dbReference type="AlphaFoldDB" id="A0A6A8GHW5"/>
<dbReference type="CDD" id="cd02440">
    <property type="entry name" value="AdoMet_MTases"/>
    <property type="match status" value="1"/>
</dbReference>
<dbReference type="EMBL" id="WKJO01000001">
    <property type="protein sequence ID" value="MRX22516.1"/>
    <property type="molecule type" value="Genomic_DNA"/>
</dbReference>
<dbReference type="Gene3D" id="3.40.50.150">
    <property type="entry name" value="Vaccinia Virus protein VP39"/>
    <property type="match status" value="1"/>
</dbReference>
<organism evidence="3 4">
    <name type="scientific">Haloferax litoreum</name>
    <dbReference type="NCBI Taxonomy" id="2666140"/>
    <lineage>
        <taxon>Archaea</taxon>
        <taxon>Methanobacteriati</taxon>
        <taxon>Methanobacteriota</taxon>
        <taxon>Stenosarchaea group</taxon>
        <taxon>Halobacteria</taxon>
        <taxon>Halobacteriales</taxon>
        <taxon>Haloferacaceae</taxon>
        <taxon>Haloferax</taxon>
    </lineage>
</organism>
<protein>
    <submittedName>
        <fullName evidence="3">Methyltransferase domain-containing protein</fullName>
    </submittedName>
</protein>
<sequence length="360" mass="39212">MGDSPSRRAELVERITDATLGSLLLYTIYIGDELGLYEVLAEGDALTSVTLAERTGTDERYVREWLEQQAVTGVLDVDDEHAAATERRFRLPSALEPVLLEQESVHYMAQQAHLVVGGAQPLDDVVAAFRTGGGVPYDAYGPLREGQARTNRAEMRYRLGTEWVPSIPDVDDTLKSGDSPAVADIGCGAGWACIGIAEGYPDVAVDGFDIDGPSVERARENVTAAGLDDRVTIHERDAGSLAAEQSYDLVTAIEVLHDLSDPVGVLRTMRRLVRPGGSALVVDQRVGETFSTDVSLAEEMMYGWSVVHCLPVGRDADHSAATGTIMRERTVREYADEAGFEDVEVLPIEHDGFRFYRLTP</sequence>
<dbReference type="RefSeq" id="WP_151162998.1">
    <property type="nucleotide sequence ID" value="NZ_WKJO01000001.1"/>
</dbReference>
<dbReference type="InterPro" id="IPR036390">
    <property type="entry name" value="WH_DNA-bd_sf"/>
</dbReference>
<dbReference type="Proteomes" id="UP000439022">
    <property type="component" value="Unassembled WGS sequence"/>
</dbReference>
<accession>A0A6A8GHW5</accession>
<dbReference type="InterPro" id="IPR025714">
    <property type="entry name" value="Methyltranfer_dom"/>
</dbReference>
<dbReference type="GO" id="GO:0032259">
    <property type="term" value="P:methylation"/>
    <property type="evidence" value="ECO:0007669"/>
    <property type="project" value="UniProtKB-KW"/>
</dbReference>
<dbReference type="InterPro" id="IPR020803">
    <property type="entry name" value="MeTfrase_dom"/>
</dbReference>
<dbReference type="Pfam" id="PF13847">
    <property type="entry name" value="Methyltransf_31"/>
    <property type="match status" value="1"/>
</dbReference>
<dbReference type="GO" id="GO:0008168">
    <property type="term" value="F:methyltransferase activity"/>
    <property type="evidence" value="ECO:0007669"/>
    <property type="project" value="UniProtKB-KW"/>
</dbReference>
<keyword evidence="1 3" id="KW-0808">Transferase</keyword>
<feature type="domain" description="Polyketide synthase-like methyltransferase" evidence="2">
    <location>
        <begin position="166"/>
        <end position="360"/>
    </location>
</feature>
<reference evidence="3 4" key="1">
    <citation type="submission" date="2019-11" db="EMBL/GenBank/DDBJ databases">
        <title>Whole genome sequence of Haloferax sp. MBLA0076.</title>
        <authorList>
            <person name="Seo M.-J."/>
            <person name="Cho E.-S."/>
        </authorList>
    </citation>
    <scope>NUCLEOTIDE SEQUENCE [LARGE SCALE GENOMIC DNA]</scope>
    <source>
        <strain evidence="3 4">MBLA0076</strain>
    </source>
</reference>
<comment type="caution">
    <text evidence="3">The sequence shown here is derived from an EMBL/GenBank/DDBJ whole genome shotgun (WGS) entry which is preliminary data.</text>
</comment>
<evidence type="ECO:0000259" key="2">
    <source>
        <dbReference type="SMART" id="SM00828"/>
    </source>
</evidence>
<name>A0A6A8GHW5_9EURY</name>
<dbReference type="SUPFAM" id="SSF46785">
    <property type="entry name" value="Winged helix' DNA-binding domain"/>
    <property type="match status" value="1"/>
</dbReference>
<gene>
    <name evidence="3" type="ORF">GJR96_11190</name>
</gene>
<dbReference type="Pfam" id="PF21320">
    <property type="entry name" value="WHD_Rv2258c"/>
    <property type="match status" value="1"/>
</dbReference>
<evidence type="ECO:0000256" key="1">
    <source>
        <dbReference type="ARBA" id="ARBA00022679"/>
    </source>
</evidence>
<dbReference type="InterPro" id="IPR053173">
    <property type="entry name" value="SAM-binding_MTase"/>
</dbReference>
<dbReference type="InterPro" id="IPR029063">
    <property type="entry name" value="SAM-dependent_MTases_sf"/>
</dbReference>
<dbReference type="SUPFAM" id="SSF53335">
    <property type="entry name" value="S-adenosyl-L-methionine-dependent methyltransferases"/>
    <property type="match status" value="1"/>
</dbReference>